<name>A0A804ULZ3_MAIZE</name>
<reference evidence="3" key="1">
    <citation type="journal article" date="2009" name="Science">
        <title>The B73 maize genome: complexity, diversity, and dynamics.</title>
        <authorList>
            <person name="Schnable P.S."/>
            <person name="Ware D."/>
            <person name="Fulton R.S."/>
            <person name="Stein J.C."/>
            <person name="Wei F."/>
            <person name="Pasternak S."/>
            <person name="Liang C."/>
            <person name="Zhang J."/>
            <person name="Fulton L."/>
            <person name="Graves T.A."/>
            <person name="Minx P."/>
            <person name="Reily A.D."/>
            <person name="Courtney L."/>
            <person name="Kruchowski S.S."/>
            <person name="Tomlinson C."/>
            <person name="Strong C."/>
            <person name="Delehaunty K."/>
            <person name="Fronick C."/>
            <person name="Courtney B."/>
            <person name="Rock S.M."/>
            <person name="Belter E."/>
            <person name="Du F."/>
            <person name="Kim K."/>
            <person name="Abbott R.M."/>
            <person name="Cotton M."/>
            <person name="Levy A."/>
            <person name="Marchetto P."/>
            <person name="Ochoa K."/>
            <person name="Jackson S.M."/>
            <person name="Gillam B."/>
            <person name="Chen W."/>
            <person name="Yan L."/>
            <person name="Higginbotham J."/>
            <person name="Cardenas M."/>
            <person name="Waligorski J."/>
            <person name="Applebaum E."/>
            <person name="Phelps L."/>
            <person name="Falcone J."/>
            <person name="Kanchi K."/>
            <person name="Thane T."/>
            <person name="Scimone A."/>
            <person name="Thane N."/>
            <person name="Henke J."/>
            <person name="Wang T."/>
            <person name="Ruppert J."/>
            <person name="Shah N."/>
            <person name="Rotter K."/>
            <person name="Hodges J."/>
            <person name="Ingenthron E."/>
            <person name="Cordes M."/>
            <person name="Kohlberg S."/>
            <person name="Sgro J."/>
            <person name="Delgado B."/>
            <person name="Mead K."/>
            <person name="Chinwalla A."/>
            <person name="Leonard S."/>
            <person name="Crouse K."/>
            <person name="Collura K."/>
            <person name="Kudrna D."/>
            <person name="Currie J."/>
            <person name="He R."/>
            <person name="Angelova A."/>
            <person name="Rajasekar S."/>
            <person name="Mueller T."/>
            <person name="Lomeli R."/>
            <person name="Scara G."/>
            <person name="Ko A."/>
            <person name="Delaney K."/>
            <person name="Wissotski M."/>
            <person name="Lopez G."/>
            <person name="Campos D."/>
            <person name="Braidotti M."/>
            <person name="Ashley E."/>
            <person name="Golser W."/>
            <person name="Kim H."/>
            <person name="Lee S."/>
            <person name="Lin J."/>
            <person name="Dujmic Z."/>
            <person name="Kim W."/>
            <person name="Talag J."/>
            <person name="Zuccolo A."/>
            <person name="Fan C."/>
            <person name="Sebastian A."/>
            <person name="Kramer M."/>
            <person name="Spiegel L."/>
            <person name="Nascimento L."/>
            <person name="Zutavern T."/>
            <person name="Miller B."/>
            <person name="Ambroise C."/>
            <person name="Muller S."/>
            <person name="Spooner W."/>
            <person name="Narechania A."/>
            <person name="Ren L."/>
            <person name="Wei S."/>
            <person name="Kumari S."/>
            <person name="Faga B."/>
            <person name="Levy M.J."/>
            <person name="McMahan L."/>
            <person name="Van Buren P."/>
            <person name="Vaughn M.W."/>
            <person name="Ying K."/>
            <person name="Yeh C.-T."/>
            <person name="Emrich S.J."/>
            <person name="Jia Y."/>
            <person name="Kalyanaraman A."/>
            <person name="Hsia A.-P."/>
            <person name="Barbazuk W.B."/>
            <person name="Baucom R.S."/>
            <person name="Brutnell T.P."/>
            <person name="Carpita N.C."/>
            <person name="Chaparro C."/>
            <person name="Chia J.-M."/>
            <person name="Deragon J.-M."/>
            <person name="Estill J.C."/>
            <person name="Fu Y."/>
            <person name="Jeddeloh J.A."/>
            <person name="Han Y."/>
            <person name="Lee H."/>
            <person name="Li P."/>
            <person name="Lisch D.R."/>
            <person name="Liu S."/>
            <person name="Liu Z."/>
            <person name="Nagel D.H."/>
            <person name="McCann M.C."/>
            <person name="SanMiguel P."/>
            <person name="Myers A.M."/>
            <person name="Nettleton D."/>
            <person name="Nguyen J."/>
            <person name="Penning B.W."/>
            <person name="Ponnala L."/>
            <person name="Schneider K.L."/>
            <person name="Schwartz D.C."/>
            <person name="Sharma A."/>
            <person name="Soderlund C."/>
            <person name="Springer N.M."/>
            <person name="Sun Q."/>
            <person name="Wang H."/>
            <person name="Waterman M."/>
            <person name="Westerman R."/>
            <person name="Wolfgruber T.K."/>
            <person name="Yang L."/>
            <person name="Yu Y."/>
            <person name="Zhang L."/>
            <person name="Zhou S."/>
            <person name="Zhu Q."/>
            <person name="Bennetzen J.L."/>
            <person name="Dawe R.K."/>
            <person name="Jiang J."/>
            <person name="Jiang N."/>
            <person name="Presting G.G."/>
            <person name="Wessler S.R."/>
            <person name="Aluru S."/>
            <person name="Martienssen R.A."/>
            <person name="Clifton S.W."/>
            <person name="McCombie W.R."/>
            <person name="Wing R.A."/>
            <person name="Wilson R.K."/>
        </authorList>
    </citation>
    <scope>NUCLEOTIDE SEQUENCE [LARGE SCALE GENOMIC DNA]</scope>
    <source>
        <strain evidence="3">cv. B73</strain>
    </source>
</reference>
<dbReference type="OrthoDB" id="660122at2759"/>
<dbReference type="GeneID" id="100277493"/>
<dbReference type="RefSeq" id="NP_001144504.2">
    <property type="nucleotide sequence ID" value="NM_001151032.2"/>
</dbReference>
<proteinExistence type="evidence at protein level"/>
<gene>
    <name evidence="2" type="primary">LOC100277493</name>
</gene>
<keyword evidence="1" id="KW-0732">Signal</keyword>
<feature type="signal peptide" evidence="1">
    <location>
        <begin position="1"/>
        <end position="18"/>
    </location>
</feature>
<reference evidence="2" key="3">
    <citation type="submission" date="2021-05" db="UniProtKB">
        <authorList>
            <consortium name="EnsemblPlants"/>
        </authorList>
    </citation>
    <scope>IDENTIFICATION</scope>
    <source>
        <strain evidence="2">cv. B73</strain>
    </source>
</reference>
<accession>A0A804ULZ3</accession>
<dbReference type="KEGG" id="zma:100277493"/>
<evidence type="ECO:0007829" key="4">
    <source>
        <dbReference type="PeptideAtlas" id="A0A804ULZ3"/>
    </source>
</evidence>
<keyword evidence="4" id="KW-1267">Proteomics identification</keyword>
<evidence type="ECO:0000313" key="3">
    <source>
        <dbReference type="Proteomes" id="UP000007305"/>
    </source>
</evidence>
<dbReference type="AlphaFoldDB" id="A0A804ULZ3"/>
<evidence type="ECO:0000313" key="2">
    <source>
        <dbReference type="EnsemblPlants" id="Zm00001eb420560_P002"/>
    </source>
</evidence>
<organism evidence="2 3">
    <name type="scientific">Zea mays</name>
    <name type="common">Maize</name>
    <dbReference type="NCBI Taxonomy" id="4577"/>
    <lineage>
        <taxon>Eukaryota</taxon>
        <taxon>Viridiplantae</taxon>
        <taxon>Streptophyta</taxon>
        <taxon>Embryophyta</taxon>
        <taxon>Tracheophyta</taxon>
        <taxon>Spermatophyta</taxon>
        <taxon>Magnoliopsida</taxon>
        <taxon>Liliopsida</taxon>
        <taxon>Poales</taxon>
        <taxon>Poaceae</taxon>
        <taxon>PACMAD clade</taxon>
        <taxon>Panicoideae</taxon>
        <taxon>Andropogonodae</taxon>
        <taxon>Andropogoneae</taxon>
        <taxon>Tripsacinae</taxon>
        <taxon>Zea</taxon>
    </lineage>
</organism>
<feature type="chain" id="PRO_5032659233" evidence="1">
    <location>
        <begin position="19"/>
        <end position="110"/>
    </location>
</feature>
<dbReference type="EnsemblPlants" id="Zm00001eb420560_T002">
    <property type="protein sequence ID" value="Zm00001eb420560_P002"/>
    <property type="gene ID" value="Zm00001eb420560"/>
</dbReference>
<sequence length="110" mass="11414">MDSKVCVFQLALLGVALAALAGPNIAGGIMEVGLASSRATGAAHAARQMMAQATTTMSVMELEVRRRILDSISSSSSLNPDRAACLGACPGRGRPYTSRSCQHVYQCPSS</sequence>
<reference evidence="2" key="2">
    <citation type="submission" date="2019-07" db="EMBL/GenBank/DDBJ databases">
        <authorList>
            <person name="Seetharam A."/>
            <person name="Woodhouse M."/>
            <person name="Cannon E."/>
        </authorList>
    </citation>
    <scope>NUCLEOTIDE SEQUENCE [LARGE SCALE GENOMIC DNA]</scope>
    <source>
        <strain evidence="2">cv. B73</strain>
    </source>
</reference>
<dbReference type="Proteomes" id="UP000007305">
    <property type="component" value="Chromosome 10"/>
</dbReference>
<protein>
    <submittedName>
        <fullName evidence="2">Uncharacterized protein</fullName>
    </submittedName>
</protein>
<evidence type="ECO:0000256" key="1">
    <source>
        <dbReference type="SAM" id="SignalP"/>
    </source>
</evidence>
<dbReference type="Gramene" id="Zm00001eb420560_T002">
    <property type="protein sequence ID" value="Zm00001eb420560_P002"/>
    <property type="gene ID" value="Zm00001eb420560"/>
</dbReference>
<keyword evidence="3" id="KW-1185">Reference proteome</keyword>
<dbReference type="PANTHER" id="PTHR34998">
    <property type="entry name" value="OS04G0357400 PROTEIN-RELATED"/>
    <property type="match status" value="1"/>
</dbReference>
<dbReference type="PANTHER" id="PTHR34998:SF9">
    <property type="entry name" value="OS04G0357400 PROTEIN"/>
    <property type="match status" value="1"/>
</dbReference>